<evidence type="ECO:0000256" key="2">
    <source>
        <dbReference type="SAM" id="Phobius"/>
    </source>
</evidence>
<dbReference type="STRING" id="60169.A0A1V6NEG5"/>
<keyword evidence="2" id="KW-1133">Transmembrane helix</keyword>
<accession>A0A1V6NEG5</accession>
<evidence type="ECO:0000313" key="4">
    <source>
        <dbReference type="Proteomes" id="UP000191408"/>
    </source>
</evidence>
<name>A0A1V6NEG5_PENPO</name>
<keyword evidence="2" id="KW-0472">Membrane</keyword>
<dbReference type="AlphaFoldDB" id="A0A1V6NEG5"/>
<gene>
    <name evidence="3" type="ORF">PENPOL_c010G00320</name>
</gene>
<dbReference type="OrthoDB" id="4363144at2759"/>
<keyword evidence="2" id="KW-0812">Transmembrane</keyword>
<comment type="caution">
    <text evidence="3">The sequence shown here is derived from an EMBL/GenBank/DDBJ whole genome shotgun (WGS) entry which is preliminary data.</text>
</comment>
<feature type="region of interest" description="Disordered" evidence="1">
    <location>
        <begin position="196"/>
        <end position="232"/>
    </location>
</feature>
<proteinExistence type="predicted"/>
<sequence length="486" mass="54816">MGWRLPLLISRRRKHPTPSVSAIASAHILLTYLYLLCRVLNSYHPFLLFLFSLKMAELPSNEKSWLKRVQGTSFETKTIHSFESSASGSKIALPQFLLLRVLWVKNPATKLSDSSEYGKWGISKKHIEAARNHLREVSDWEQYKSTFSNNLAWHQKTGFLSLGTFSLVRLYQLNSRSINTAHDVFVPKLDFSPRKTRSQASAGRAQAKDGSPVTPTRSKKNAMSPNDPNPLHDVKISLDDLFDDLSIDEDEEKSPESDLHMSPFSPPSGDLAHDLKSISDEQIVNMALLLYLQALLINFCGIGADWTPERRALIVKKKDGQKVYEARVDGFLRYQGDQNNPILAIVEVKPCIRDINPSLDSIRMQEGAQMAAWICQHPPSLSELTSDRTFSRLLVSQDRENIYLTFAEFNSSYVYYIRETTPGPNVSTPLGKKPPTGSNFLKMNEFGPFNIGKDNHMDSLGQILLAFTIGACEIKKEALSEAQRQR</sequence>
<organism evidence="3 4">
    <name type="scientific">Penicillium polonicum</name>
    <dbReference type="NCBI Taxonomy" id="60169"/>
    <lineage>
        <taxon>Eukaryota</taxon>
        <taxon>Fungi</taxon>
        <taxon>Dikarya</taxon>
        <taxon>Ascomycota</taxon>
        <taxon>Pezizomycotina</taxon>
        <taxon>Eurotiomycetes</taxon>
        <taxon>Eurotiomycetidae</taxon>
        <taxon>Eurotiales</taxon>
        <taxon>Aspergillaceae</taxon>
        <taxon>Penicillium</taxon>
    </lineage>
</organism>
<dbReference type="EMBL" id="MDYM01000010">
    <property type="protein sequence ID" value="OQD63124.1"/>
    <property type="molecule type" value="Genomic_DNA"/>
</dbReference>
<dbReference type="Proteomes" id="UP000191408">
    <property type="component" value="Unassembled WGS sequence"/>
</dbReference>
<feature type="compositionally biased region" description="Polar residues" evidence="1">
    <location>
        <begin position="213"/>
        <end position="226"/>
    </location>
</feature>
<protein>
    <submittedName>
        <fullName evidence="3">Uncharacterized protein</fullName>
    </submittedName>
</protein>
<evidence type="ECO:0000313" key="3">
    <source>
        <dbReference type="EMBL" id="OQD63124.1"/>
    </source>
</evidence>
<evidence type="ECO:0000256" key="1">
    <source>
        <dbReference type="SAM" id="MobiDB-lite"/>
    </source>
</evidence>
<keyword evidence="4" id="KW-1185">Reference proteome</keyword>
<feature type="transmembrane region" description="Helical" evidence="2">
    <location>
        <begin position="20"/>
        <end position="36"/>
    </location>
</feature>
<reference evidence="4" key="1">
    <citation type="journal article" date="2017" name="Nat. Microbiol.">
        <title>Global analysis of biosynthetic gene clusters reveals vast potential of secondary metabolite production in Penicillium species.</title>
        <authorList>
            <person name="Nielsen J.C."/>
            <person name="Grijseels S."/>
            <person name="Prigent S."/>
            <person name="Ji B."/>
            <person name="Dainat J."/>
            <person name="Nielsen K.F."/>
            <person name="Frisvad J.C."/>
            <person name="Workman M."/>
            <person name="Nielsen J."/>
        </authorList>
    </citation>
    <scope>NUCLEOTIDE SEQUENCE [LARGE SCALE GENOMIC DNA]</scope>
    <source>
        <strain evidence="4">IBT 4502</strain>
    </source>
</reference>